<dbReference type="EMBL" id="GDJX01026825">
    <property type="protein sequence ID" value="JAT41111.1"/>
    <property type="molecule type" value="Transcribed_RNA"/>
</dbReference>
<proteinExistence type="predicted"/>
<accession>A0A1D1XFT6</accession>
<evidence type="ECO:0000313" key="1">
    <source>
        <dbReference type="EMBL" id="JAT41111.1"/>
    </source>
</evidence>
<protein>
    <submittedName>
        <fullName evidence="1">Uncharacterized protein</fullName>
    </submittedName>
</protein>
<organism evidence="1">
    <name type="scientific">Anthurium amnicola</name>
    <dbReference type="NCBI Taxonomy" id="1678845"/>
    <lineage>
        <taxon>Eukaryota</taxon>
        <taxon>Viridiplantae</taxon>
        <taxon>Streptophyta</taxon>
        <taxon>Embryophyta</taxon>
        <taxon>Tracheophyta</taxon>
        <taxon>Spermatophyta</taxon>
        <taxon>Magnoliopsida</taxon>
        <taxon>Liliopsida</taxon>
        <taxon>Araceae</taxon>
        <taxon>Pothoideae</taxon>
        <taxon>Potheae</taxon>
        <taxon>Anthurium</taxon>
    </lineage>
</organism>
<name>A0A1D1XFT6_9ARAE</name>
<sequence>EREREREMAWKFPWFQFPHGGQCGSNWGKGNILGIWEIVTQLLFSSVSKRRGKLVEEVYFPTKFSNAIPLPLLSPSYTLERSPVPIDQTIRALLIYVSSMRSAILLLPASSPKLLLVFPSILGHDFLHCGTPAIPPTSALPSSVDSSGNPSQLQ</sequence>
<dbReference type="AlphaFoldDB" id="A0A1D1XFT6"/>
<feature type="non-terminal residue" evidence="1">
    <location>
        <position position="1"/>
    </location>
</feature>
<reference evidence="1" key="1">
    <citation type="submission" date="2015-07" db="EMBL/GenBank/DDBJ databases">
        <title>Transcriptome Assembly of Anthurium amnicola.</title>
        <authorList>
            <person name="Suzuki J."/>
        </authorList>
    </citation>
    <scope>NUCLEOTIDE SEQUENCE</scope>
</reference>
<gene>
    <name evidence="1" type="ORF">g.83387</name>
</gene>